<dbReference type="PANTHER" id="PTHR46538:SF3">
    <property type="entry name" value="PROTEIN KINASE DOMAIN-CONTAINING PROTEIN"/>
    <property type="match status" value="1"/>
</dbReference>
<feature type="coiled-coil region" evidence="6">
    <location>
        <begin position="1186"/>
        <end position="1216"/>
    </location>
</feature>
<feature type="compositionally biased region" description="Pro residues" evidence="7">
    <location>
        <begin position="402"/>
        <end position="412"/>
    </location>
</feature>
<dbReference type="GO" id="GO:0004674">
    <property type="term" value="F:protein serine/threonine kinase activity"/>
    <property type="evidence" value="ECO:0007669"/>
    <property type="project" value="UniProtKB-KW"/>
</dbReference>
<evidence type="ECO:0000313" key="9">
    <source>
        <dbReference type="EMBL" id="CAK1587475.1"/>
    </source>
</evidence>
<feature type="region of interest" description="Disordered" evidence="7">
    <location>
        <begin position="1596"/>
        <end position="1618"/>
    </location>
</feature>
<feature type="compositionally biased region" description="Basic and acidic residues" evidence="7">
    <location>
        <begin position="538"/>
        <end position="598"/>
    </location>
</feature>
<dbReference type="GO" id="GO:0005524">
    <property type="term" value="F:ATP binding"/>
    <property type="evidence" value="ECO:0007669"/>
    <property type="project" value="UniProtKB-UniRule"/>
</dbReference>
<feature type="region of interest" description="Disordered" evidence="7">
    <location>
        <begin position="320"/>
        <end position="636"/>
    </location>
</feature>
<dbReference type="InterPro" id="IPR051585">
    <property type="entry name" value="STE20_Ser/Thr_Kinases"/>
</dbReference>
<keyword evidence="5" id="KW-0547">Nucleotide-binding</keyword>
<dbReference type="Proteomes" id="UP001314205">
    <property type="component" value="Unassembled WGS sequence"/>
</dbReference>
<dbReference type="InterPro" id="IPR022165">
    <property type="entry name" value="PKK"/>
</dbReference>
<dbReference type="Pfam" id="PF00069">
    <property type="entry name" value="Pkinase"/>
    <property type="match status" value="1"/>
</dbReference>
<feature type="region of interest" description="Disordered" evidence="7">
    <location>
        <begin position="1401"/>
        <end position="1447"/>
    </location>
</feature>
<feature type="compositionally biased region" description="Pro residues" evidence="7">
    <location>
        <begin position="384"/>
        <end position="393"/>
    </location>
</feature>
<evidence type="ECO:0000259" key="8">
    <source>
        <dbReference type="PROSITE" id="PS50011"/>
    </source>
</evidence>
<dbReference type="InterPro" id="IPR011009">
    <property type="entry name" value="Kinase-like_dom_sf"/>
</dbReference>
<keyword evidence="10" id="KW-1185">Reference proteome</keyword>
<feature type="coiled-coil region" evidence="6">
    <location>
        <begin position="978"/>
        <end position="1042"/>
    </location>
</feature>
<feature type="binding site" evidence="5">
    <location>
        <position position="67"/>
    </location>
    <ligand>
        <name>ATP</name>
        <dbReference type="ChEBI" id="CHEBI:30616"/>
    </ligand>
</feature>
<feature type="coiled-coil region" evidence="6">
    <location>
        <begin position="1256"/>
        <end position="1315"/>
    </location>
</feature>
<evidence type="ECO:0000256" key="4">
    <source>
        <dbReference type="ARBA" id="ARBA00022777"/>
    </source>
</evidence>
<dbReference type="CDD" id="cd06611">
    <property type="entry name" value="STKc_SLK_like"/>
    <property type="match status" value="1"/>
</dbReference>
<dbReference type="Gene3D" id="3.30.200.20">
    <property type="entry name" value="Phosphorylase Kinase, domain 1"/>
    <property type="match status" value="1"/>
</dbReference>
<keyword evidence="6" id="KW-0175">Coiled coil</keyword>
<feature type="compositionally biased region" description="Basic and acidic residues" evidence="7">
    <location>
        <begin position="619"/>
        <end position="636"/>
    </location>
</feature>
<feature type="compositionally biased region" description="Basic and acidic residues" evidence="7">
    <location>
        <begin position="1487"/>
        <end position="1508"/>
    </location>
</feature>
<dbReference type="PROSITE" id="PS50011">
    <property type="entry name" value="PROTEIN_KINASE_DOM"/>
    <property type="match status" value="1"/>
</dbReference>
<feature type="region of interest" description="Disordered" evidence="7">
    <location>
        <begin position="649"/>
        <end position="694"/>
    </location>
</feature>
<proteinExistence type="predicted"/>
<feature type="compositionally biased region" description="Low complexity" evidence="7">
    <location>
        <begin position="861"/>
        <end position="876"/>
    </location>
</feature>
<evidence type="ECO:0000256" key="2">
    <source>
        <dbReference type="ARBA" id="ARBA00022553"/>
    </source>
</evidence>
<dbReference type="InterPro" id="IPR000719">
    <property type="entry name" value="Prot_kinase_dom"/>
</dbReference>
<reference evidence="9 10" key="1">
    <citation type="submission" date="2023-11" db="EMBL/GenBank/DDBJ databases">
        <authorList>
            <person name="Hedman E."/>
            <person name="Englund M."/>
            <person name="Stromberg M."/>
            <person name="Nyberg Akerstrom W."/>
            <person name="Nylinder S."/>
            <person name="Jareborg N."/>
            <person name="Kallberg Y."/>
            <person name="Kronander E."/>
        </authorList>
    </citation>
    <scope>NUCLEOTIDE SEQUENCE [LARGE SCALE GENOMIC DNA]</scope>
</reference>
<organism evidence="9 10">
    <name type="scientific">Parnassius mnemosyne</name>
    <name type="common">clouded apollo</name>
    <dbReference type="NCBI Taxonomy" id="213953"/>
    <lineage>
        <taxon>Eukaryota</taxon>
        <taxon>Metazoa</taxon>
        <taxon>Ecdysozoa</taxon>
        <taxon>Arthropoda</taxon>
        <taxon>Hexapoda</taxon>
        <taxon>Insecta</taxon>
        <taxon>Pterygota</taxon>
        <taxon>Neoptera</taxon>
        <taxon>Endopterygota</taxon>
        <taxon>Lepidoptera</taxon>
        <taxon>Glossata</taxon>
        <taxon>Ditrysia</taxon>
        <taxon>Papilionoidea</taxon>
        <taxon>Papilionidae</taxon>
        <taxon>Parnassiinae</taxon>
        <taxon>Parnassini</taxon>
        <taxon>Parnassius</taxon>
        <taxon>Driopa</taxon>
    </lineage>
</organism>
<keyword evidence="2" id="KW-0597">Phosphoprotein</keyword>
<evidence type="ECO:0000256" key="5">
    <source>
        <dbReference type="PROSITE-ProRule" id="PRU10141"/>
    </source>
</evidence>
<feature type="compositionally biased region" description="Basic and acidic residues" evidence="7">
    <location>
        <begin position="414"/>
        <end position="435"/>
    </location>
</feature>
<feature type="coiled-coil region" evidence="6">
    <location>
        <begin position="1066"/>
        <end position="1102"/>
    </location>
</feature>
<name>A0AAV1KXH6_9NEOP</name>
<feature type="compositionally biased region" description="Basic and acidic residues" evidence="7">
    <location>
        <begin position="683"/>
        <end position="692"/>
    </location>
</feature>
<keyword evidence="4" id="KW-0418">Kinase</keyword>
<evidence type="ECO:0000256" key="6">
    <source>
        <dbReference type="SAM" id="Coils"/>
    </source>
</evidence>
<feature type="domain" description="Protein kinase" evidence="8">
    <location>
        <begin position="38"/>
        <end position="296"/>
    </location>
</feature>
<dbReference type="PANTHER" id="PTHR46538">
    <property type="entry name" value="PROTEIN KINASE DOMAIN-CONTAINING PROTEIN"/>
    <property type="match status" value="1"/>
</dbReference>
<dbReference type="PROSITE" id="PS00107">
    <property type="entry name" value="PROTEIN_KINASE_ATP"/>
    <property type="match status" value="1"/>
</dbReference>
<dbReference type="Gene3D" id="1.10.510.10">
    <property type="entry name" value="Transferase(Phosphotransferase) domain 1"/>
    <property type="match status" value="1"/>
</dbReference>
<feature type="region of interest" description="Disordered" evidence="7">
    <location>
        <begin position="1487"/>
        <end position="1514"/>
    </location>
</feature>
<dbReference type="SUPFAM" id="SSF56112">
    <property type="entry name" value="Protein kinase-like (PK-like)"/>
    <property type="match status" value="1"/>
</dbReference>
<feature type="compositionally biased region" description="Low complexity" evidence="7">
    <location>
        <begin position="443"/>
        <end position="498"/>
    </location>
</feature>
<evidence type="ECO:0000256" key="3">
    <source>
        <dbReference type="ARBA" id="ARBA00022679"/>
    </source>
</evidence>
<evidence type="ECO:0000313" key="10">
    <source>
        <dbReference type="Proteomes" id="UP001314205"/>
    </source>
</evidence>
<feature type="compositionally biased region" description="Polar residues" evidence="7">
    <location>
        <begin position="599"/>
        <end position="618"/>
    </location>
</feature>
<evidence type="ECO:0000256" key="7">
    <source>
        <dbReference type="SAM" id="MobiDB-lite"/>
    </source>
</evidence>
<feature type="region of interest" description="Disordered" evidence="7">
    <location>
        <begin position="850"/>
        <end position="920"/>
    </location>
</feature>
<keyword evidence="5" id="KW-0067">ATP-binding</keyword>
<dbReference type="EMBL" id="CAVLGL010000082">
    <property type="protein sequence ID" value="CAK1587475.1"/>
    <property type="molecule type" value="Genomic_DNA"/>
</dbReference>
<dbReference type="FunFam" id="1.10.510.10:FF:001091">
    <property type="entry name" value="STE family protein kinase"/>
    <property type="match status" value="1"/>
</dbReference>
<dbReference type="Pfam" id="PF12474">
    <property type="entry name" value="PKK"/>
    <property type="match status" value="2"/>
</dbReference>
<dbReference type="InterPro" id="IPR017441">
    <property type="entry name" value="Protein_kinase_ATP_BS"/>
</dbReference>
<accession>A0AAV1KXH6</accession>
<dbReference type="FunFam" id="3.30.200.20:FF:000353">
    <property type="entry name" value="Sterile20-like kinase, isoform B"/>
    <property type="match status" value="1"/>
</dbReference>
<keyword evidence="1" id="KW-0723">Serine/threonine-protein kinase</keyword>
<feature type="compositionally biased region" description="Pro residues" evidence="7">
    <location>
        <begin position="507"/>
        <end position="531"/>
    </location>
</feature>
<feature type="compositionally biased region" description="Polar residues" evidence="7">
    <location>
        <begin position="1416"/>
        <end position="1435"/>
    </location>
</feature>
<evidence type="ECO:0000256" key="1">
    <source>
        <dbReference type="ARBA" id="ARBA00022527"/>
    </source>
</evidence>
<keyword evidence="3" id="KW-0808">Transferase</keyword>
<dbReference type="SMART" id="SM00220">
    <property type="entry name" value="S_TKc"/>
    <property type="match status" value="1"/>
</dbReference>
<protein>
    <recommendedName>
        <fullName evidence="8">Protein kinase domain-containing protein</fullName>
    </recommendedName>
</protein>
<sequence length="1645" mass="183994">MSFFNNLKKVLHLGSGHDAKKKKVFSNIRDNCDPNDQWDMIGELGDGAFGKVYKAQHKTTGQLAAAKMCVLDNEDDLADFTVEIDILSECRHPNVVELHEAYFIDNKLWMLLEYCDGGALDSVMSELEKGLNEAQIAYVCREMCRGLQFLHSRRVIHRDLKAGNVLATMTGGVKLADFGVSAKNKSTLQKHDTFIGTPYWMAPEVVLCETFRDHPYDFKVDIWSLGITLIEFAQMEPPNHEMTPMRVLLKIQKSDPPGLDQPSRWSKAFNDFIAKALVKDPEKRPTSSDLLKHDFVSGDLDSKPLRDLLLEYRAEVVEEELLDDDSEEHRSSQMHMEMEDDSTSVRSGETPDIKMSEEPPAASPSPAAPHTPHAPHAPHTPHSPHTPPAPHAPRTPASAAGPPSPQPGAPAPKRPHDDDHQLADRKAPAPKKEKGPAPPPPALAQSPASAAVSVATPLASPTSPTTPASTPSSLASPTSPTAAASSPSAPASPASPGSPGAGGRTSPPAPPAPPAPRTPRKQPAPPPPPPAAAAAGRHIVDQVCREAEKVVEEKTEKKPEKLQINEVKPKPDHRPTTPETTEEKRVDIEIRDKKERSRSTSTDLDWSCVQTNRVSTEVNRIERENRSRSVDDKDRVSIEVTRVGRLEKKEYSRSSSVEDQEEDRRNKRQQNAVEIRPVTPPSARERESERRSGVTAAVTVVAVSAEPNSLAASPAGLVTVTTTHPPVLSTALTLPPNAVTISTTPPIADEVVIVGAGSSSDDDCFAPSSLDSLDCANSCSEKSRGRRLDSSEVLILSPGATADSGVFDDSVANGLNLDTSHVSVVTVGAEEVRVRDSAATHIALAPTRLSPDSFDRRSASRSDSGSVASRGADADSLATTASHDSAHLNGGTRVNTDSQDLDNGEQVVLRRNRQDPSNRIQRSKEDIHLANLKKKTRKRTRKFEIDGVVVTTTTSKVIWGDEESGRTWDDHALRKQELREIKMLQKQEQKQFQDLNAKEHQLREQQDKRFEAELASLCRAHEAELEALARAQRGAAERAEQQLEGELRAHAKRLRAEHERDLRHFRDTLKQELRLLKQEVELLAKERRKETYRQRRARLDAEHAERERAFVAALADSADAVLRRVHEHHRERQALADRQYLQQRQQIMRTREAALWELEEKQIHERHQLAKRQLKDEFLLRRHQMLVRHDKELEQIKRKNSRKEEELAKCQALEKRSLPKRIRAEQKAREMMFRESLRIAGPTGNAAHEDDRERLKKFQENEKRRYRAEQQRLATKHAKAKEELKAAGEALLRELEQYQNEKRKALMNHESSKMKAVEERYALELKEWRATLGDRKLSLLKIFEKQLDDHEKKYGRPIPDRSLYLDVPWPRNVLQHVLSAYQQRTSFIGSLSRSRTSLNLTLSTSNTPNMDRRRSISPTDYRTTKSAVTGASSTSRRGKLTKAQRYGSTSNLKLVSEKISGFSVFRGSDDFRREPIMAYGTDMSENEHTVNRIEEEPRRSLERSKPVDRVPTSARNISPTRVDKKLNRQSMSEHLLTQKTEEVMKRSVSQQNLKQDIAMEAVMIDMPSLSGKYDTYKSVSTLDSIDIEEIEAQGPTTTHFSRWGPVRGSNSYSDQGDVPVSQLSTLNFKAAFAASEKNGPPDSVA</sequence>
<comment type="caution">
    <text evidence="9">The sequence shown here is derived from an EMBL/GenBank/DDBJ whole genome shotgun (WGS) entry which is preliminary data.</text>
</comment>
<gene>
    <name evidence="9" type="ORF">PARMNEM_LOCUS8298</name>
</gene>